<gene>
    <name evidence="3" type="ORF">FA13DRAFT_1775869</name>
</gene>
<proteinExistence type="predicted"/>
<keyword evidence="4" id="KW-1185">Reference proteome</keyword>
<dbReference type="STRING" id="71717.A0A4Y7T3H4"/>
<organism evidence="3 4">
    <name type="scientific">Coprinellus micaceus</name>
    <name type="common">Glistening ink-cap mushroom</name>
    <name type="synonym">Coprinus micaceus</name>
    <dbReference type="NCBI Taxonomy" id="71717"/>
    <lineage>
        <taxon>Eukaryota</taxon>
        <taxon>Fungi</taxon>
        <taxon>Dikarya</taxon>
        <taxon>Basidiomycota</taxon>
        <taxon>Agaricomycotina</taxon>
        <taxon>Agaricomycetes</taxon>
        <taxon>Agaricomycetidae</taxon>
        <taxon>Agaricales</taxon>
        <taxon>Agaricineae</taxon>
        <taxon>Psathyrellaceae</taxon>
        <taxon>Coprinellus</taxon>
    </lineage>
</organism>
<evidence type="ECO:0000313" key="3">
    <source>
        <dbReference type="EMBL" id="TEB28680.1"/>
    </source>
</evidence>
<protein>
    <submittedName>
        <fullName evidence="3">Uncharacterized protein</fullName>
    </submittedName>
</protein>
<dbReference type="EMBL" id="QPFP01000031">
    <property type="protein sequence ID" value="TEB28680.1"/>
    <property type="molecule type" value="Genomic_DNA"/>
</dbReference>
<name>A0A4Y7T3H4_COPMI</name>
<evidence type="ECO:0000256" key="2">
    <source>
        <dbReference type="SAM" id="MobiDB-lite"/>
    </source>
</evidence>
<evidence type="ECO:0000256" key="1">
    <source>
        <dbReference type="SAM" id="Coils"/>
    </source>
</evidence>
<dbReference type="OrthoDB" id="2827512at2759"/>
<evidence type="ECO:0000313" key="4">
    <source>
        <dbReference type="Proteomes" id="UP000298030"/>
    </source>
</evidence>
<feature type="coiled-coil region" evidence="1">
    <location>
        <begin position="32"/>
        <end position="66"/>
    </location>
</feature>
<comment type="caution">
    <text evidence="3">The sequence shown here is derived from an EMBL/GenBank/DDBJ whole genome shotgun (WGS) entry which is preliminary data.</text>
</comment>
<feature type="non-terminal residue" evidence="3">
    <location>
        <position position="1"/>
    </location>
</feature>
<keyword evidence="1" id="KW-0175">Coiled coil</keyword>
<feature type="region of interest" description="Disordered" evidence="2">
    <location>
        <begin position="529"/>
        <end position="560"/>
    </location>
</feature>
<accession>A0A4Y7T3H4</accession>
<dbReference type="Proteomes" id="UP000298030">
    <property type="component" value="Unassembled WGS sequence"/>
</dbReference>
<sequence length="560" mass="61963">MESTPEFSCLEPLLNSNIAPLPPQISMATEAVDLLSKKLDETEAHIIRLQTELAQLETTSSTLREDLQKYSSILSPFRRIPPEIIRTIMVNCFDTDSGTFDPSQTKNVALVSRQWYQIAIATPFLWSLYLIDTKDTSATEGSNPIAPGPKETASDADVPVTFAVAQVRKASAHLAKAASLPLRLRCVIACDAVDNDVVPDYIHSLSPRIYDLHVDLHSKQRYNEAIAELNMALVKLFRPPTVWPMLSRVYISLHTRHGNVNECLKDVFSIPGTDVEMGVTGGALSRGTGPIQNWRMPWLQLSCLTFGPCFVNPQGIVNILRECTNLEECSLHLLWHSDRFGGAAGSYIVLPKLVYLSLEVEDVWVSKAILDHLTLPALQSYYYDLRKKYGFELPDPCDCDSIHYPAIDAILQPLIKLIERSSCSETLDNLYLNLSTGLEALEYAEGQIEDLFALTPRLRGFGVSGTNSITSGLLDSLPPNVNDLEVLITSSQLDNSRTAFVNCVTKQCDALQEANDGVPQRMRAQFRLGESKSGRSAKRAARGLQQGKHASAAKLQLTMD</sequence>
<reference evidence="3 4" key="1">
    <citation type="journal article" date="2019" name="Nat. Ecol. Evol.">
        <title>Megaphylogeny resolves global patterns of mushroom evolution.</title>
        <authorList>
            <person name="Varga T."/>
            <person name="Krizsan K."/>
            <person name="Foldi C."/>
            <person name="Dima B."/>
            <person name="Sanchez-Garcia M."/>
            <person name="Sanchez-Ramirez S."/>
            <person name="Szollosi G.J."/>
            <person name="Szarkandi J.G."/>
            <person name="Papp V."/>
            <person name="Albert L."/>
            <person name="Andreopoulos W."/>
            <person name="Angelini C."/>
            <person name="Antonin V."/>
            <person name="Barry K.W."/>
            <person name="Bougher N.L."/>
            <person name="Buchanan P."/>
            <person name="Buyck B."/>
            <person name="Bense V."/>
            <person name="Catcheside P."/>
            <person name="Chovatia M."/>
            <person name="Cooper J."/>
            <person name="Damon W."/>
            <person name="Desjardin D."/>
            <person name="Finy P."/>
            <person name="Geml J."/>
            <person name="Haridas S."/>
            <person name="Hughes K."/>
            <person name="Justo A."/>
            <person name="Karasinski D."/>
            <person name="Kautmanova I."/>
            <person name="Kiss B."/>
            <person name="Kocsube S."/>
            <person name="Kotiranta H."/>
            <person name="LaButti K.M."/>
            <person name="Lechner B.E."/>
            <person name="Liimatainen K."/>
            <person name="Lipzen A."/>
            <person name="Lukacs Z."/>
            <person name="Mihaltcheva S."/>
            <person name="Morgado L.N."/>
            <person name="Niskanen T."/>
            <person name="Noordeloos M.E."/>
            <person name="Ohm R.A."/>
            <person name="Ortiz-Santana B."/>
            <person name="Ovrebo C."/>
            <person name="Racz N."/>
            <person name="Riley R."/>
            <person name="Savchenko A."/>
            <person name="Shiryaev A."/>
            <person name="Soop K."/>
            <person name="Spirin V."/>
            <person name="Szebenyi C."/>
            <person name="Tomsovsky M."/>
            <person name="Tulloss R.E."/>
            <person name="Uehling J."/>
            <person name="Grigoriev I.V."/>
            <person name="Vagvolgyi C."/>
            <person name="Papp T."/>
            <person name="Martin F.M."/>
            <person name="Miettinen O."/>
            <person name="Hibbett D.S."/>
            <person name="Nagy L.G."/>
        </authorList>
    </citation>
    <scope>NUCLEOTIDE SEQUENCE [LARGE SCALE GENOMIC DNA]</scope>
    <source>
        <strain evidence="3 4">FP101781</strain>
    </source>
</reference>
<dbReference type="AlphaFoldDB" id="A0A4Y7T3H4"/>